<dbReference type="InterPro" id="IPR036249">
    <property type="entry name" value="Thioredoxin-like_sf"/>
</dbReference>
<evidence type="ECO:0000256" key="4">
    <source>
        <dbReference type="ARBA" id="ARBA00022837"/>
    </source>
</evidence>
<evidence type="ECO:0000256" key="5">
    <source>
        <dbReference type="ARBA" id="ARBA00022860"/>
    </source>
</evidence>
<dbReference type="InterPro" id="IPR000048">
    <property type="entry name" value="IQ_motif_EF-hand-BS"/>
</dbReference>
<dbReference type="VEuPathDB" id="FungiDB:SDRG_14205"/>
<dbReference type="GeneID" id="19954932"/>
<dbReference type="Pfam" id="PF13499">
    <property type="entry name" value="EF-hand_7"/>
    <property type="match status" value="1"/>
</dbReference>
<dbReference type="GO" id="GO:0007051">
    <property type="term" value="P:spindle organization"/>
    <property type="evidence" value="ECO:0007669"/>
    <property type="project" value="TreeGrafter"/>
</dbReference>
<protein>
    <submittedName>
        <fullName evidence="9">Uncharacterized protein</fullName>
    </submittedName>
</protein>
<dbReference type="GO" id="GO:0000278">
    <property type="term" value="P:mitotic cell cycle"/>
    <property type="evidence" value="ECO:0007669"/>
    <property type="project" value="TreeGrafter"/>
</dbReference>
<dbReference type="SMART" id="SM00015">
    <property type="entry name" value="IQ"/>
    <property type="match status" value="8"/>
</dbReference>
<organism evidence="9 10">
    <name type="scientific">Saprolegnia diclina (strain VS20)</name>
    <dbReference type="NCBI Taxonomy" id="1156394"/>
    <lineage>
        <taxon>Eukaryota</taxon>
        <taxon>Sar</taxon>
        <taxon>Stramenopiles</taxon>
        <taxon>Oomycota</taxon>
        <taxon>Saprolegniomycetes</taxon>
        <taxon>Saprolegniales</taxon>
        <taxon>Saprolegniaceae</taxon>
        <taxon>Saprolegnia</taxon>
    </lineage>
</organism>
<keyword evidence="5" id="KW-0112">Calmodulin-binding</keyword>
<dbReference type="InterPro" id="IPR011992">
    <property type="entry name" value="EF-hand-dom_pair"/>
</dbReference>
<dbReference type="InParanoid" id="T0R7P6"/>
<dbReference type="PROSITE" id="PS00018">
    <property type="entry name" value="EF_HAND_1"/>
    <property type="match status" value="3"/>
</dbReference>
<dbReference type="eggNOG" id="ENOG502SEUX">
    <property type="taxonomic scope" value="Eukaryota"/>
</dbReference>
<dbReference type="PROSITE" id="PS50030">
    <property type="entry name" value="UBA"/>
    <property type="match status" value="1"/>
</dbReference>
<dbReference type="GO" id="GO:0000922">
    <property type="term" value="C:spindle pole"/>
    <property type="evidence" value="ECO:0007669"/>
    <property type="project" value="TreeGrafter"/>
</dbReference>
<keyword evidence="2" id="KW-0963">Cytoplasm</keyword>
<dbReference type="EMBL" id="JH767199">
    <property type="protein sequence ID" value="EQC28113.1"/>
    <property type="molecule type" value="Genomic_DNA"/>
</dbReference>
<evidence type="ECO:0000259" key="7">
    <source>
        <dbReference type="PROSITE" id="PS50030"/>
    </source>
</evidence>
<dbReference type="PANTHER" id="PTHR22706">
    <property type="entry name" value="ASSEMBLY FACTOR FOR SPINDLE MICROTUBULES"/>
    <property type="match status" value="1"/>
</dbReference>
<dbReference type="PROSITE" id="PS50222">
    <property type="entry name" value="EF_HAND_2"/>
    <property type="match status" value="4"/>
</dbReference>
<dbReference type="OMA" id="NERVWAM"/>
<reference evidence="9 10" key="1">
    <citation type="submission" date="2012-04" db="EMBL/GenBank/DDBJ databases">
        <title>The Genome Sequence of Saprolegnia declina VS20.</title>
        <authorList>
            <consortium name="The Broad Institute Genome Sequencing Platform"/>
            <person name="Russ C."/>
            <person name="Nusbaum C."/>
            <person name="Tyler B."/>
            <person name="van West P."/>
            <person name="Dieguez-Uribeondo J."/>
            <person name="de Bruijn I."/>
            <person name="Tripathy S."/>
            <person name="Jiang R."/>
            <person name="Young S.K."/>
            <person name="Zeng Q."/>
            <person name="Gargeya S."/>
            <person name="Fitzgerald M."/>
            <person name="Haas B."/>
            <person name="Abouelleil A."/>
            <person name="Alvarado L."/>
            <person name="Arachchi H.M."/>
            <person name="Berlin A."/>
            <person name="Chapman S.B."/>
            <person name="Goldberg J."/>
            <person name="Griggs A."/>
            <person name="Gujja S."/>
            <person name="Hansen M."/>
            <person name="Howarth C."/>
            <person name="Imamovic A."/>
            <person name="Larimer J."/>
            <person name="McCowen C."/>
            <person name="Montmayeur A."/>
            <person name="Murphy C."/>
            <person name="Neiman D."/>
            <person name="Pearson M."/>
            <person name="Priest M."/>
            <person name="Roberts A."/>
            <person name="Saif S."/>
            <person name="Shea T."/>
            <person name="Sisk P."/>
            <person name="Sykes S."/>
            <person name="Wortman J."/>
            <person name="Nusbaum C."/>
            <person name="Birren B."/>
        </authorList>
    </citation>
    <scope>NUCLEOTIDE SEQUENCE [LARGE SCALE GENOMIC DNA]</scope>
    <source>
        <strain evidence="9 10">VS20</strain>
    </source>
</reference>
<dbReference type="SMART" id="SM00054">
    <property type="entry name" value="EFh"/>
    <property type="match status" value="4"/>
</dbReference>
<feature type="domain" description="EF-hand" evidence="8">
    <location>
        <begin position="1621"/>
        <end position="1656"/>
    </location>
</feature>
<dbReference type="RefSeq" id="XP_008618538.1">
    <property type="nucleotide sequence ID" value="XM_008620316.1"/>
</dbReference>
<keyword evidence="3" id="KW-0677">Repeat</keyword>
<dbReference type="SUPFAM" id="SSF52833">
    <property type="entry name" value="Thioredoxin-like"/>
    <property type="match status" value="1"/>
</dbReference>
<dbReference type="GO" id="GO:0051295">
    <property type="term" value="P:establishment of meiotic spindle localization"/>
    <property type="evidence" value="ECO:0007669"/>
    <property type="project" value="TreeGrafter"/>
</dbReference>
<evidence type="ECO:0000256" key="2">
    <source>
        <dbReference type="ARBA" id="ARBA00022490"/>
    </source>
</evidence>
<feature type="domain" description="UBA" evidence="7">
    <location>
        <begin position="1714"/>
        <end position="1753"/>
    </location>
</feature>
<evidence type="ECO:0000259" key="8">
    <source>
        <dbReference type="PROSITE" id="PS50222"/>
    </source>
</evidence>
<feature type="domain" description="EF-hand" evidence="8">
    <location>
        <begin position="1390"/>
        <end position="1425"/>
    </location>
</feature>
<dbReference type="CDD" id="cd19757">
    <property type="entry name" value="Bbox1"/>
    <property type="match status" value="1"/>
</dbReference>
<dbReference type="CDD" id="cd00051">
    <property type="entry name" value="EFh"/>
    <property type="match status" value="2"/>
</dbReference>
<accession>T0R7P6</accession>
<evidence type="ECO:0000313" key="9">
    <source>
        <dbReference type="EMBL" id="EQC28113.1"/>
    </source>
</evidence>
<dbReference type="Proteomes" id="UP000030762">
    <property type="component" value="Unassembled WGS sequence"/>
</dbReference>
<feature type="domain" description="EF-hand" evidence="8">
    <location>
        <begin position="1353"/>
        <end position="1388"/>
    </location>
</feature>
<gene>
    <name evidence="9" type="ORF">SDRG_14205</name>
</gene>
<dbReference type="Gene3D" id="1.10.238.10">
    <property type="entry name" value="EF-hand"/>
    <property type="match status" value="2"/>
</dbReference>
<dbReference type="InterPro" id="IPR015940">
    <property type="entry name" value="UBA"/>
</dbReference>
<keyword evidence="4" id="KW-0106">Calcium</keyword>
<feature type="region of interest" description="Disordered" evidence="6">
    <location>
        <begin position="1760"/>
        <end position="1780"/>
    </location>
</feature>
<dbReference type="SUPFAM" id="SSF47473">
    <property type="entry name" value="EF-hand"/>
    <property type="match status" value="1"/>
</dbReference>
<evidence type="ECO:0000256" key="6">
    <source>
        <dbReference type="SAM" id="MobiDB-lite"/>
    </source>
</evidence>
<dbReference type="OrthoDB" id="26525at2759"/>
<dbReference type="InterPro" id="IPR002048">
    <property type="entry name" value="EF_hand_dom"/>
</dbReference>
<dbReference type="GO" id="GO:0005516">
    <property type="term" value="F:calmodulin binding"/>
    <property type="evidence" value="ECO:0007669"/>
    <property type="project" value="UniProtKB-KW"/>
</dbReference>
<dbReference type="GO" id="GO:0005737">
    <property type="term" value="C:cytoplasm"/>
    <property type="evidence" value="ECO:0007669"/>
    <property type="project" value="UniProtKB-SubCell"/>
</dbReference>
<proteinExistence type="predicted"/>
<feature type="domain" description="EF-hand" evidence="8">
    <location>
        <begin position="1584"/>
        <end position="1619"/>
    </location>
</feature>
<dbReference type="Gene3D" id="1.10.8.10">
    <property type="entry name" value="DNA helicase RuvA subunit, C-terminal domain"/>
    <property type="match status" value="1"/>
</dbReference>
<keyword evidence="10" id="KW-1185">Reference proteome</keyword>
<sequence length="1837" mass="213959">MYSRNPSLFFSDLPAGLTSAQDNDVGERDATPHALPSSKLRIAKLIKAQQGPWKRPERLEHDDAPPPSFPTLAELAARKKQPPSIETHTLAAKRRVYGLGPKLALKYGKAPLAAIKSEKDDLEHLRSSMHRVGKNLPIQFLKASKHTDFAKRMATETVVRIVSANFELARRRAFGMWQTFTDAHRTREHAFKRHRLEQLAGLARILFLLQTNVERRSRYILTAWATEAKARTRAIHTFHAIRIQCAWRQAMARRLRHRLYCAHLAACQRHSAIHSQRLVRGFLARREFRRRQVAKQESMAALQIQRAYHNQVLYRAYRRQKQSRAGALLQRVYRGHRGRVIALGRRAALAQCATSYVVEQLLPTAGANACRRIVSAHCIQRCVRHATARSNYTCAYPKLHARRRYFPTFRIQRTWHVFRSTQLATVVRRLVQGLWAVQGRLSCKFAYRDARRVERAQRRAAIAIQRMCRGHLARRRVQPLIDARLNALVQSLPPGFVVSPTILRGRGTQAMAQLEQQVQKWRGRNAVTLQRVYRGHVGRHVAKRVRIAWCHLLSVLNCPVHAFLRRQLGRRVRARWARKRHARFNKAFLAWKGIARALQHVHLLRSSARLRQLANWHFEKVLRKKTLRRWQIGLVRQREMRFKKRVAQSHASLSRQTKAFQRLYDHGLAAIVHERVSMLQYKVMFVRAWRLHTIQMRHIRAMEARYHARLSTAMLDQWRTVYIWDHLVQGLARRQREASSQRSHLRALLTYVARQQAVAAQWRRRGQQRGLSKWVTARAWTLLTNDQVARAHRFRARHIVRRWRQLRSVQETAMALRTKVHAFATVHGQRRALVNWLVYTDEARAYHVLYTKAQSLFKRTHVAKAFAEWFQLWAETAGERRIYFAKLVQRLWRGKLSRRRFTQARALEDYKVARRIELGTDIPQLEPDAIQALVTPALRSKEWVLLLAYLPWTAPSPRMYNAFATVATSYYKNKRIAFGCVDATQRDASKSIASKYQLEDAMLPRLLVFWQGRGPDTPAQRDPARRITRRFTAVQLHYPHPLLQTQELHAWVRRLLSTSRECTAIDLQADWRRFLVRLRRYYRRQICRRDAIVRVVLWFVQRRRARRRRNATKLQRWYRRRKEQIAAYARVVASMAAYRRPIVAFQRTLRRHYCRRQFRRAMDEKHATVDKYPHAPLCLTCECAVGVLKCIDCNEPYCDACFGVYHSSGHRASHRSKLIDFIAMHANDPMCADCLVDRPQRVCKSCKKGLCGQCHNKTHTIASGAQTHVYTRARVLLKTFERAHKTTAKTSAVMHRKLEKKRATLLLTETAHEIMLSQHWMSFTQREAARVATEAATKKEADRAAALAYAMAQLEQPVLDAFEIYDPDHGGYVGAGELAMLLRNELCIPLTKKQLAMGMRAIDQDGNGRFEWREICAWLAEIAVDHKLDGRLDALRRKKLHVQKDYRNLQRKIRKWKTSVFPARKKRIRTVPGFPDVPQLHPLDDFQSKKAVFYRFLSAEFGMKWILQDVHEIDLANQMAVFASTFVLRWNRGQLNFEYYYDGVTFEHDNTIWKQVWQETDRKYTFTNVADGSEHFADPRKVEMLFAQAREAFGEVDTDGSGQIDVLELYHLLNHNLCEPVTMDQARTIMESIDKDASGAIDFNEFYTWYASENSQQCPKSMQHRGLRTALRTRRHAKRIVTTSYKKGLATSKSVVQSVQNRIEAQRLAKACEGADPEMVELLIEGFDKPMVHKALMLAQNDVNKARTWLRQRKEEAELDAKQRKEARQKRRNAQLRGLHAAHSTAKEGLVGIAKAIKLLIFGDKPNHDDEVAMILRDLQLDVNRAEGIVRDTIENS</sequence>
<dbReference type="PROSITE" id="PS50096">
    <property type="entry name" value="IQ"/>
    <property type="match status" value="5"/>
</dbReference>
<evidence type="ECO:0000256" key="3">
    <source>
        <dbReference type="ARBA" id="ARBA00022737"/>
    </source>
</evidence>
<dbReference type="InterPro" id="IPR051185">
    <property type="entry name" value="ASPM"/>
</dbReference>
<name>T0R7P6_SAPDV</name>
<evidence type="ECO:0000313" key="10">
    <source>
        <dbReference type="Proteomes" id="UP000030762"/>
    </source>
</evidence>
<dbReference type="InterPro" id="IPR018247">
    <property type="entry name" value="EF_Hand_1_Ca_BS"/>
</dbReference>
<dbReference type="STRING" id="1156394.T0R7P6"/>
<comment type="subcellular location">
    <subcellularLocation>
        <location evidence="1">Cytoplasm</location>
    </subcellularLocation>
</comment>
<evidence type="ECO:0000256" key="1">
    <source>
        <dbReference type="ARBA" id="ARBA00004496"/>
    </source>
</evidence>
<dbReference type="GO" id="GO:0005509">
    <property type="term" value="F:calcium ion binding"/>
    <property type="evidence" value="ECO:0007669"/>
    <property type="project" value="InterPro"/>
</dbReference>
<dbReference type="PANTHER" id="PTHR22706:SF1">
    <property type="entry name" value="ASSEMBLY FACTOR FOR SPINDLE MICROTUBULES"/>
    <property type="match status" value="1"/>
</dbReference>